<dbReference type="Proteomes" id="UP000006583">
    <property type="component" value="Chromosome"/>
</dbReference>
<dbReference type="InterPro" id="IPR018633">
    <property type="entry name" value="DUF2357"/>
</dbReference>
<dbReference type="KEGG" id="top:TOPB45_1096"/>
<dbReference type="eggNOG" id="COG1700">
    <property type="taxonomic scope" value="Bacteria"/>
</dbReference>
<evidence type="ECO:0000313" key="3">
    <source>
        <dbReference type="Proteomes" id="UP000006583"/>
    </source>
</evidence>
<gene>
    <name evidence="2" type="ordered locus">TOPB45_1096</name>
</gene>
<dbReference type="EMBL" id="CP002829">
    <property type="protein sequence ID" value="AEH23185.1"/>
    <property type="molecule type" value="Genomic_DNA"/>
</dbReference>
<protein>
    <recommendedName>
        <fullName evidence="1">DUF2357 domain-containing protein</fullName>
    </recommendedName>
</protein>
<reference evidence="2 3" key="1">
    <citation type="journal article" date="2013" name="Genome Announc.">
        <title>Complete genome sequence of the hyperthermophilic sulfate-reducing bacterium Thermodesulfobacterium geofontis OPF15T.</title>
        <authorList>
            <person name="Elkins J.G."/>
            <person name="Hamilton-Brehm S.D."/>
            <person name="Lucas S."/>
            <person name="Han J."/>
            <person name="Lapidus A."/>
            <person name="Cheng J.F."/>
            <person name="Goodwin L.A."/>
            <person name="Pitluck S."/>
            <person name="Peters L."/>
            <person name="Mikhailova N."/>
            <person name="Davenport K.W."/>
            <person name="Detter J.C."/>
            <person name="Han C.S."/>
            <person name="Tapia R."/>
            <person name="Land M.L."/>
            <person name="Hauser L."/>
            <person name="Kyrpides N.C."/>
            <person name="Ivanova N.N."/>
            <person name="Pagani I."/>
            <person name="Bruce D."/>
            <person name="Woyke T."/>
            <person name="Cottingham R.W."/>
        </authorList>
    </citation>
    <scope>NUCLEOTIDE SEQUENCE [LARGE SCALE GENOMIC DNA]</scope>
    <source>
        <strain evidence="2 3">OPF15</strain>
    </source>
</reference>
<dbReference type="AlphaFoldDB" id="F8C634"/>
<evidence type="ECO:0000259" key="1">
    <source>
        <dbReference type="Pfam" id="PF09823"/>
    </source>
</evidence>
<name>F8C634_THEGP</name>
<dbReference type="Pfam" id="PF04411">
    <property type="entry name" value="PDDEXK_7"/>
    <property type="match status" value="1"/>
</dbReference>
<dbReference type="InterPro" id="IPR007505">
    <property type="entry name" value="PDDEXK_7"/>
</dbReference>
<keyword evidence="3" id="KW-1185">Reference proteome</keyword>
<proteinExistence type="predicted"/>
<dbReference type="Pfam" id="PF09823">
    <property type="entry name" value="DUF2357"/>
    <property type="match status" value="1"/>
</dbReference>
<dbReference type="OrthoDB" id="11970at2"/>
<dbReference type="STRING" id="795359.TOPB45_1096"/>
<sequence>MWKKCEDKNTVYWKKDEKDGFRLTLREIHGESPILRKEIHDETPILTEKSKKSIIYQDFEISPVVVEEWKELWVKVEDSSGRKVDKIYFGANEANKIPYLKGLYSFTFRNYLGKSYIRVKFTDGKEIITDPIEVISSKTTLAENEQNGKLPYCQFLRALIDDLINYLATCPFDLSSPTEFYTEEYSYPPSPVFILHTLAHNAEAIIQALQTIWHNPYRKLATEERWGYLSEAKQVDEDTIIMMLKHPEYLQEYKGEELEYLTKFLKNNTTDTKYLPLKVYQRQFIESLDNPENRFIKKFMDIILYWCDELERLNILKEDSSHKEQIERLRNYVRYFRADPLFADVGEMTIFPASSQVLLKRDGYRECLTIYRLLHLARIPIFNNIQEAIDNRRIDQLYELWCFFKLSEMLAKVINGEGAKPKFRIKEGPQGGLEGETEADLGKGYKLVYNKTLKGYTFDFRPDFSLIKDEKNLEIVFDAKFRFDLKELDKDKDLKKLEEAEEEAIREGNLEKVVKVDDVYKMHTYRDALQCRAAIVVYPGDSGCFYYVSRKKENYSLSEVEENLKEVIEKFEGVGFIGLNPIEND</sequence>
<evidence type="ECO:0000313" key="2">
    <source>
        <dbReference type="EMBL" id="AEH23185.1"/>
    </source>
</evidence>
<accession>F8C634</accession>
<dbReference type="HOGENOM" id="CLU_027714_0_0_0"/>
<dbReference type="PATRIC" id="fig|795359.3.peg.1107"/>
<dbReference type="RefSeq" id="WP_013909883.1">
    <property type="nucleotide sequence ID" value="NC_015682.1"/>
</dbReference>
<feature type="domain" description="DUF2357" evidence="1">
    <location>
        <begin position="104"/>
        <end position="371"/>
    </location>
</feature>
<organism evidence="2 3">
    <name type="scientific">Thermodesulfobacterium geofontis (strain OPF15)</name>
    <dbReference type="NCBI Taxonomy" id="795359"/>
    <lineage>
        <taxon>Bacteria</taxon>
        <taxon>Pseudomonadati</taxon>
        <taxon>Thermodesulfobacteriota</taxon>
        <taxon>Thermodesulfobacteria</taxon>
        <taxon>Thermodesulfobacteriales</taxon>
        <taxon>Thermodesulfobacteriaceae</taxon>
        <taxon>Thermodesulfobacterium</taxon>
    </lineage>
</organism>